<feature type="compositionally biased region" description="Polar residues" evidence="4">
    <location>
        <begin position="35"/>
        <end position="46"/>
    </location>
</feature>
<feature type="region of interest" description="Disordered" evidence="4">
    <location>
        <begin position="1"/>
        <end position="46"/>
    </location>
</feature>
<organism evidence="5 6">
    <name type="scientific">Pelobates cultripes</name>
    <name type="common">Western spadefoot toad</name>
    <dbReference type="NCBI Taxonomy" id="61616"/>
    <lineage>
        <taxon>Eukaryota</taxon>
        <taxon>Metazoa</taxon>
        <taxon>Chordata</taxon>
        <taxon>Craniata</taxon>
        <taxon>Vertebrata</taxon>
        <taxon>Euteleostomi</taxon>
        <taxon>Amphibia</taxon>
        <taxon>Batrachia</taxon>
        <taxon>Anura</taxon>
        <taxon>Pelobatoidea</taxon>
        <taxon>Pelobatidae</taxon>
        <taxon>Pelobates</taxon>
    </lineage>
</organism>
<gene>
    <name evidence="5" type="ORF">PECUL_23A012293</name>
</gene>
<dbReference type="PROSITE" id="PS50297">
    <property type="entry name" value="ANK_REP_REGION"/>
    <property type="match status" value="2"/>
</dbReference>
<accession>A0AAD1RUU7</accession>
<evidence type="ECO:0000256" key="4">
    <source>
        <dbReference type="SAM" id="MobiDB-lite"/>
    </source>
</evidence>
<dbReference type="SMART" id="SM00248">
    <property type="entry name" value="ANK"/>
    <property type="match status" value="4"/>
</dbReference>
<feature type="repeat" description="ANK" evidence="3">
    <location>
        <begin position="131"/>
        <end position="163"/>
    </location>
</feature>
<keyword evidence="6" id="KW-1185">Reference proteome</keyword>
<dbReference type="InterPro" id="IPR036770">
    <property type="entry name" value="Ankyrin_rpt-contain_sf"/>
</dbReference>
<dbReference type="PROSITE" id="PS50088">
    <property type="entry name" value="ANK_REPEAT"/>
    <property type="match status" value="3"/>
</dbReference>
<dbReference type="PANTHER" id="PTHR24198">
    <property type="entry name" value="ANKYRIN REPEAT AND PROTEIN KINASE DOMAIN-CONTAINING PROTEIN"/>
    <property type="match status" value="1"/>
</dbReference>
<keyword evidence="1" id="KW-0677">Repeat</keyword>
<sequence length="345" mass="39135">MSGEQSHTKSERDQAQAKHLKGTPKAQRRTPPCSPTMTQPKRSNGQLIHTCKWQTKRPKMAATAAQIYSHSYSQRIHRHVGTTTGATLYIPTRSSALTETLFSYTAGPQGMRCAKLLLQYGAHINRQTEEEEDTPLHIAARYGLWQHVDLYLRYGATVDKRNVNGETALCAACNHRQTPQNLQQYFQVCQRLIQSGANIHARDNDQQNPLHLACKNANPQVVELLLEQGAEVNAMNYSANTPIQNILQVIAYKLDHKPELIVRALLNHGAIRIWPGALIKVLRYCCMSPRTVEVLLNTYSRVRVTEEWAEVVPNEEKEEKNDKWPITLRPHFTINSVKTAFTILQ</sequence>
<dbReference type="PANTHER" id="PTHR24198:SF173">
    <property type="entry name" value="ANKYRIN REPEAT AND SOCS BOX PROTEIN 10-RELATED"/>
    <property type="match status" value="1"/>
</dbReference>
<evidence type="ECO:0000256" key="2">
    <source>
        <dbReference type="ARBA" id="ARBA00023043"/>
    </source>
</evidence>
<dbReference type="SUPFAM" id="SSF48403">
    <property type="entry name" value="Ankyrin repeat"/>
    <property type="match status" value="1"/>
</dbReference>
<dbReference type="EMBL" id="OW240915">
    <property type="protein sequence ID" value="CAH2281631.1"/>
    <property type="molecule type" value="Genomic_DNA"/>
</dbReference>
<dbReference type="GO" id="GO:0005737">
    <property type="term" value="C:cytoplasm"/>
    <property type="evidence" value="ECO:0007669"/>
    <property type="project" value="TreeGrafter"/>
</dbReference>
<proteinExistence type="predicted"/>
<keyword evidence="2 3" id="KW-0040">ANK repeat</keyword>
<dbReference type="PRINTS" id="PR01415">
    <property type="entry name" value="ANKYRIN"/>
</dbReference>
<reference evidence="5" key="1">
    <citation type="submission" date="2022-03" db="EMBL/GenBank/DDBJ databases">
        <authorList>
            <person name="Alioto T."/>
            <person name="Alioto T."/>
            <person name="Gomez Garrido J."/>
        </authorList>
    </citation>
    <scope>NUCLEOTIDE SEQUENCE</scope>
</reference>
<dbReference type="Pfam" id="PF13637">
    <property type="entry name" value="Ank_4"/>
    <property type="match status" value="1"/>
</dbReference>
<evidence type="ECO:0000313" key="6">
    <source>
        <dbReference type="Proteomes" id="UP001295444"/>
    </source>
</evidence>
<evidence type="ECO:0000256" key="3">
    <source>
        <dbReference type="PROSITE-ProRule" id="PRU00023"/>
    </source>
</evidence>
<dbReference type="Gene3D" id="1.25.40.20">
    <property type="entry name" value="Ankyrin repeat-containing domain"/>
    <property type="match status" value="1"/>
</dbReference>
<feature type="compositionally biased region" description="Basic and acidic residues" evidence="4">
    <location>
        <begin position="1"/>
        <end position="16"/>
    </location>
</feature>
<dbReference type="Pfam" id="PF12796">
    <property type="entry name" value="Ank_2"/>
    <property type="match status" value="1"/>
</dbReference>
<feature type="repeat" description="ANK" evidence="3">
    <location>
        <begin position="164"/>
        <end position="204"/>
    </location>
</feature>
<dbReference type="InterPro" id="IPR002110">
    <property type="entry name" value="Ankyrin_rpt"/>
</dbReference>
<feature type="repeat" description="ANK" evidence="3">
    <location>
        <begin position="205"/>
        <end position="237"/>
    </location>
</feature>
<dbReference type="Proteomes" id="UP001295444">
    <property type="component" value="Chromosome 04"/>
</dbReference>
<evidence type="ECO:0000256" key="1">
    <source>
        <dbReference type="ARBA" id="ARBA00022737"/>
    </source>
</evidence>
<name>A0AAD1RUU7_PELCU</name>
<dbReference type="AlphaFoldDB" id="A0AAD1RUU7"/>
<evidence type="ECO:0000313" key="5">
    <source>
        <dbReference type="EMBL" id="CAH2281631.1"/>
    </source>
</evidence>
<protein>
    <submittedName>
        <fullName evidence="5">Ankyrin repeat and SOCS box 10</fullName>
    </submittedName>
</protein>
<feature type="compositionally biased region" description="Basic residues" evidence="4">
    <location>
        <begin position="18"/>
        <end position="28"/>
    </location>
</feature>